<sequence>MTIIAQRSLLPAGIDPTGRESLHGLNAHKYVARSPAIHLDVLPAAVPGDWVHGHGGIDDLRAEK</sequence>
<dbReference type="EMBL" id="BMVP01000024">
    <property type="protein sequence ID" value="GHB83824.1"/>
    <property type="molecule type" value="Genomic_DNA"/>
</dbReference>
<organism evidence="1 2">
    <name type="scientific">Streptomyces cirratus</name>
    <dbReference type="NCBI Taxonomy" id="68187"/>
    <lineage>
        <taxon>Bacteria</taxon>
        <taxon>Bacillati</taxon>
        <taxon>Actinomycetota</taxon>
        <taxon>Actinomycetes</taxon>
        <taxon>Kitasatosporales</taxon>
        <taxon>Streptomycetaceae</taxon>
        <taxon>Streptomyces</taxon>
    </lineage>
</organism>
<proteinExistence type="predicted"/>
<evidence type="ECO:0000313" key="1">
    <source>
        <dbReference type="EMBL" id="GHB83824.1"/>
    </source>
</evidence>
<accession>A0ABQ3F221</accession>
<reference evidence="2" key="1">
    <citation type="journal article" date="2019" name="Int. J. Syst. Evol. Microbiol.">
        <title>The Global Catalogue of Microorganisms (GCM) 10K type strain sequencing project: providing services to taxonomists for standard genome sequencing and annotation.</title>
        <authorList>
            <consortium name="The Broad Institute Genomics Platform"/>
            <consortium name="The Broad Institute Genome Sequencing Center for Infectious Disease"/>
            <person name="Wu L."/>
            <person name="Ma J."/>
        </authorList>
    </citation>
    <scope>NUCLEOTIDE SEQUENCE [LARGE SCALE GENOMIC DNA]</scope>
    <source>
        <strain evidence="2">JCM 4738</strain>
    </source>
</reference>
<gene>
    <name evidence="1" type="ORF">GCM10010347_63400</name>
</gene>
<protein>
    <submittedName>
        <fullName evidence="1">Uncharacterized protein</fullName>
    </submittedName>
</protein>
<comment type="caution">
    <text evidence="1">The sequence shown here is derived from an EMBL/GenBank/DDBJ whole genome shotgun (WGS) entry which is preliminary data.</text>
</comment>
<evidence type="ECO:0000313" key="2">
    <source>
        <dbReference type="Proteomes" id="UP000642673"/>
    </source>
</evidence>
<keyword evidence="2" id="KW-1185">Reference proteome</keyword>
<dbReference type="RefSeq" id="WP_190187688.1">
    <property type="nucleotide sequence ID" value="NZ_BMVP01000024.1"/>
</dbReference>
<name>A0ABQ3F221_9ACTN</name>
<dbReference type="Proteomes" id="UP000642673">
    <property type="component" value="Unassembled WGS sequence"/>
</dbReference>